<comment type="caution">
    <text evidence="1">The sequence shown here is derived from an EMBL/GenBank/DDBJ whole genome shotgun (WGS) entry which is preliminary data.</text>
</comment>
<evidence type="ECO:0000313" key="1">
    <source>
        <dbReference type="EMBL" id="MBI3013850.1"/>
    </source>
</evidence>
<dbReference type="Proteomes" id="UP000741360">
    <property type="component" value="Unassembled WGS sequence"/>
</dbReference>
<gene>
    <name evidence="1" type="ORF">HYY65_02010</name>
</gene>
<dbReference type="InterPro" id="IPR038444">
    <property type="entry name" value="DUF465_sf"/>
</dbReference>
<reference evidence="1" key="1">
    <citation type="submission" date="2020-07" db="EMBL/GenBank/DDBJ databases">
        <title>Huge and variable diversity of episymbiotic CPR bacteria and DPANN archaea in groundwater ecosystems.</title>
        <authorList>
            <person name="He C.Y."/>
            <person name="Keren R."/>
            <person name="Whittaker M."/>
            <person name="Farag I.F."/>
            <person name="Doudna J."/>
            <person name="Cate J.H.D."/>
            <person name="Banfield J.F."/>
        </authorList>
    </citation>
    <scope>NUCLEOTIDE SEQUENCE</scope>
    <source>
        <strain evidence="1">NC_groundwater_717_Ag_S-0.2um_59_8</strain>
    </source>
</reference>
<name>A0A932GN18_UNCTE</name>
<dbReference type="AlphaFoldDB" id="A0A932GN18"/>
<evidence type="ECO:0000313" key="2">
    <source>
        <dbReference type="Proteomes" id="UP000741360"/>
    </source>
</evidence>
<dbReference type="EMBL" id="JACPSX010000034">
    <property type="protein sequence ID" value="MBI3013850.1"/>
    <property type="molecule type" value="Genomic_DNA"/>
</dbReference>
<sequence length="84" mass="10205">MQGVEPTLIDQIRRRSPEFDELWKEHEYLEQQLQEINNLRYLTASQEMRKKEIQKLKLRGKDRMAAIIEQYRSGEVQQRVESRS</sequence>
<dbReference type="Gene3D" id="6.10.280.50">
    <property type="match status" value="1"/>
</dbReference>
<accession>A0A932GN18</accession>
<protein>
    <submittedName>
        <fullName evidence="1">DUF465 domain-containing protein</fullName>
    </submittedName>
</protein>
<organism evidence="1 2">
    <name type="scientific">Tectimicrobiota bacterium</name>
    <dbReference type="NCBI Taxonomy" id="2528274"/>
    <lineage>
        <taxon>Bacteria</taxon>
        <taxon>Pseudomonadati</taxon>
        <taxon>Nitrospinota/Tectimicrobiota group</taxon>
        <taxon>Candidatus Tectimicrobiota</taxon>
    </lineage>
</organism>
<proteinExistence type="predicted"/>